<keyword evidence="4 6" id="KW-1133">Transmembrane helix</keyword>
<evidence type="ECO:0000313" key="8">
    <source>
        <dbReference type="EMBL" id="KAL3630764.1"/>
    </source>
</evidence>
<dbReference type="PANTHER" id="PTHR31218">
    <property type="entry name" value="WAT1-RELATED PROTEIN"/>
    <property type="match status" value="1"/>
</dbReference>
<comment type="caution">
    <text evidence="8">The sequence shown here is derived from an EMBL/GenBank/DDBJ whole genome shotgun (WGS) entry which is preliminary data.</text>
</comment>
<feature type="transmembrane region" description="Helical" evidence="6">
    <location>
        <begin position="12"/>
        <end position="34"/>
    </location>
</feature>
<evidence type="ECO:0000313" key="9">
    <source>
        <dbReference type="Proteomes" id="UP001632038"/>
    </source>
</evidence>
<dbReference type="AlphaFoldDB" id="A0ABD3CMK8"/>
<accession>A0ABD3CMK8</accession>
<feature type="transmembrane region" description="Helical" evidence="6">
    <location>
        <begin position="252"/>
        <end position="271"/>
    </location>
</feature>
<dbReference type="InterPro" id="IPR000620">
    <property type="entry name" value="EamA_dom"/>
</dbReference>
<feature type="transmembrane region" description="Helical" evidence="6">
    <location>
        <begin position="69"/>
        <end position="86"/>
    </location>
</feature>
<evidence type="ECO:0000256" key="6">
    <source>
        <dbReference type="RuleBase" id="RU363077"/>
    </source>
</evidence>
<comment type="similarity">
    <text evidence="2 6">Belongs to the drug/metabolite transporter (DMT) superfamily. Plant drug/metabolite exporter (P-DME) (TC 2.A.7.4) family.</text>
</comment>
<keyword evidence="5 6" id="KW-0472">Membrane</keyword>
<feature type="domain" description="EamA" evidence="7">
    <location>
        <begin position="183"/>
        <end position="319"/>
    </location>
</feature>
<evidence type="ECO:0000256" key="1">
    <source>
        <dbReference type="ARBA" id="ARBA00004141"/>
    </source>
</evidence>
<keyword evidence="3 6" id="KW-0812">Transmembrane</keyword>
<dbReference type="GO" id="GO:0016020">
    <property type="term" value="C:membrane"/>
    <property type="evidence" value="ECO:0007669"/>
    <property type="project" value="UniProtKB-SubCell"/>
</dbReference>
<feature type="transmembrane region" description="Helical" evidence="6">
    <location>
        <begin position="304"/>
        <end position="322"/>
    </location>
</feature>
<keyword evidence="9" id="KW-1185">Reference proteome</keyword>
<evidence type="ECO:0000256" key="3">
    <source>
        <dbReference type="ARBA" id="ARBA00022692"/>
    </source>
</evidence>
<organism evidence="8 9">
    <name type="scientific">Castilleja foliolosa</name>
    <dbReference type="NCBI Taxonomy" id="1961234"/>
    <lineage>
        <taxon>Eukaryota</taxon>
        <taxon>Viridiplantae</taxon>
        <taxon>Streptophyta</taxon>
        <taxon>Embryophyta</taxon>
        <taxon>Tracheophyta</taxon>
        <taxon>Spermatophyta</taxon>
        <taxon>Magnoliopsida</taxon>
        <taxon>eudicotyledons</taxon>
        <taxon>Gunneridae</taxon>
        <taxon>Pentapetalae</taxon>
        <taxon>asterids</taxon>
        <taxon>lamiids</taxon>
        <taxon>Lamiales</taxon>
        <taxon>Orobanchaceae</taxon>
        <taxon>Pedicularideae</taxon>
        <taxon>Castillejinae</taxon>
        <taxon>Castilleja</taxon>
    </lineage>
</organism>
<evidence type="ECO:0000259" key="7">
    <source>
        <dbReference type="Pfam" id="PF00892"/>
    </source>
</evidence>
<reference evidence="9" key="1">
    <citation type="journal article" date="2024" name="IScience">
        <title>Strigolactones Initiate the Formation of Haustorium-like Structures in Castilleja.</title>
        <authorList>
            <person name="Buerger M."/>
            <person name="Peterson D."/>
            <person name="Chory J."/>
        </authorList>
    </citation>
    <scope>NUCLEOTIDE SEQUENCE [LARGE SCALE GENOMIC DNA]</scope>
</reference>
<protein>
    <recommendedName>
        <fullName evidence="6">WAT1-related protein</fullName>
    </recommendedName>
</protein>
<feature type="transmembrane region" description="Helical" evidence="6">
    <location>
        <begin position="106"/>
        <end position="127"/>
    </location>
</feature>
<dbReference type="EMBL" id="JAVIJP010000032">
    <property type="protein sequence ID" value="KAL3630764.1"/>
    <property type="molecule type" value="Genomic_DNA"/>
</dbReference>
<feature type="transmembrane region" description="Helical" evidence="6">
    <location>
        <begin position="184"/>
        <end position="201"/>
    </location>
</feature>
<dbReference type="SUPFAM" id="SSF103481">
    <property type="entry name" value="Multidrug resistance efflux transporter EmrE"/>
    <property type="match status" value="2"/>
</dbReference>
<evidence type="ECO:0000256" key="2">
    <source>
        <dbReference type="ARBA" id="ARBA00007635"/>
    </source>
</evidence>
<dbReference type="Proteomes" id="UP001632038">
    <property type="component" value="Unassembled WGS sequence"/>
</dbReference>
<dbReference type="Pfam" id="PF00892">
    <property type="entry name" value="EamA"/>
    <property type="match status" value="1"/>
</dbReference>
<proteinExistence type="inferred from homology"/>
<gene>
    <name evidence="8" type="ORF">CASFOL_023748</name>
</gene>
<evidence type="ECO:0000256" key="4">
    <source>
        <dbReference type="ARBA" id="ARBA00022989"/>
    </source>
</evidence>
<dbReference type="InterPro" id="IPR030184">
    <property type="entry name" value="WAT1-related"/>
</dbReference>
<comment type="subcellular location">
    <subcellularLocation>
        <location evidence="1 6">Membrane</location>
        <topology evidence="1 6">Multi-pass membrane protein</topology>
    </subcellularLocation>
</comment>
<sequence>MSLERWIMDAQVPLGMLVVQLVTAGLQILSRIILSEGTFIYIRSHNLSSRCCCINHRSFCSLLGAVKKLITFEAFFWLFMVALTGYDINGNGILFYYGLQDTSATYATNFLNLIPVFTFLFSTIFRLEKLGLGSKAGKIKTLGVMLCLAGALTIALYKGKSFHLSHYYNHNSINITSNLNKTRGTLSLLASCLSYGLWFILQVKLFRVFPYKYWATLLTCIIGSAQAGVLGVCIDREPSSWRLGWDLQLVTILYSGMLATAATFSLISWAITQRGPTYPSMFNPLSLILIAILESCILGEEISIGSLIGMSLIIVGLYSFLWGKNKDIKDAMVSLKGGDGENVKKLGVSSEVITKQTSQLYNGDRCEDIEKGASSEDACITTIPDNEPTIIPTTSIAKDDHTK</sequence>
<evidence type="ECO:0000256" key="5">
    <source>
        <dbReference type="ARBA" id="ARBA00023136"/>
    </source>
</evidence>
<feature type="transmembrane region" description="Helical" evidence="6">
    <location>
        <begin position="139"/>
        <end position="157"/>
    </location>
</feature>
<feature type="transmembrane region" description="Helical" evidence="6">
    <location>
        <begin position="213"/>
        <end position="232"/>
    </location>
</feature>
<dbReference type="InterPro" id="IPR037185">
    <property type="entry name" value="EmrE-like"/>
</dbReference>
<name>A0ABD3CMK8_9LAMI</name>